<name>A0A835XYF1_9CHLO</name>
<feature type="domain" description="VTT" evidence="3">
    <location>
        <begin position="117"/>
        <end position="256"/>
    </location>
</feature>
<gene>
    <name evidence="4" type="ORF">HYH03_009456</name>
</gene>
<feature type="compositionally biased region" description="Polar residues" evidence="1">
    <location>
        <begin position="338"/>
        <end position="348"/>
    </location>
</feature>
<dbReference type="EMBL" id="JAEHOE010000046">
    <property type="protein sequence ID" value="KAG2492210.1"/>
    <property type="molecule type" value="Genomic_DNA"/>
</dbReference>
<dbReference type="Proteomes" id="UP000612055">
    <property type="component" value="Unassembled WGS sequence"/>
</dbReference>
<evidence type="ECO:0000256" key="1">
    <source>
        <dbReference type="SAM" id="MobiDB-lite"/>
    </source>
</evidence>
<keyword evidence="2" id="KW-0812">Transmembrane</keyword>
<dbReference type="AlphaFoldDB" id="A0A835XYF1"/>
<comment type="caution">
    <text evidence="4">The sequence shown here is derived from an EMBL/GenBank/DDBJ whole genome shotgun (WGS) entry which is preliminary data.</text>
</comment>
<feature type="region of interest" description="Disordered" evidence="1">
    <location>
        <begin position="308"/>
        <end position="348"/>
    </location>
</feature>
<evidence type="ECO:0000256" key="2">
    <source>
        <dbReference type="SAM" id="Phobius"/>
    </source>
</evidence>
<dbReference type="PANTHER" id="PTHR46826:SF1">
    <property type="entry name" value="TVP38_TMEM64 FAMILY MEMBRANE PROTEIN YDJX"/>
    <property type="match status" value="1"/>
</dbReference>
<dbReference type="InterPro" id="IPR053240">
    <property type="entry name" value="VTT_domain"/>
</dbReference>
<accession>A0A835XYF1</accession>
<dbReference type="Pfam" id="PF09335">
    <property type="entry name" value="VTT_dom"/>
    <property type="match status" value="1"/>
</dbReference>
<feature type="compositionally biased region" description="Low complexity" evidence="1">
    <location>
        <begin position="315"/>
        <end position="330"/>
    </location>
</feature>
<feature type="region of interest" description="Disordered" evidence="1">
    <location>
        <begin position="1"/>
        <end position="46"/>
    </location>
</feature>
<feature type="transmembrane region" description="Helical" evidence="2">
    <location>
        <begin position="137"/>
        <end position="158"/>
    </location>
</feature>
<evidence type="ECO:0000313" key="5">
    <source>
        <dbReference type="Proteomes" id="UP000612055"/>
    </source>
</evidence>
<reference evidence="4" key="1">
    <citation type="journal article" date="2020" name="bioRxiv">
        <title>Comparative genomics of Chlamydomonas.</title>
        <authorList>
            <person name="Craig R.J."/>
            <person name="Hasan A.R."/>
            <person name="Ness R.W."/>
            <person name="Keightley P.D."/>
        </authorList>
    </citation>
    <scope>NUCLEOTIDE SEQUENCE</scope>
    <source>
        <strain evidence="4">CCAP 11/70</strain>
    </source>
</reference>
<keyword evidence="2" id="KW-1133">Transmembrane helix</keyword>
<feature type="transmembrane region" description="Helical" evidence="2">
    <location>
        <begin position="95"/>
        <end position="117"/>
    </location>
</feature>
<dbReference type="PANTHER" id="PTHR46826">
    <property type="match status" value="1"/>
</dbReference>
<feature type="transmembrane region" description="Helical" evidence="2">
    <location>
        <begin position="54"/>
        <end position="74"/>
    </location>
</feature>
<dbReference type="InterPro" id="IPR032816">
    <property type="entry name" value="VTT_dom"/>
</dbReference>
<evidence type="ECO:0000259" key="3">
    <source>
        <dbReference type="Pfam" id="PF09335"/>
    </source>
</evidence>
<evidence type="ECO:0000313" key="4">
    <source>
        <dbReference type="EMBL" id="KAG2492210.1"/>
    </source>
</evidence>
<proteinExistence type="predicted"/>
<sequence>MTRATRGGEAEPSPLSCRIPDSEGVVCEPVPTRQPDVPSSSGSAEDQWLGGRTALALAAATGLSLLLVDAAWASGGTISGGALDLFKDFLDQVEAMGPMGAVVFVVVVMLSEMIPLFPTQPLSLASGMLFGGKQGAILMLIGVTLAAINAFVISRGIGRGLAEKVISMEMGEEPMDHPGAANHNLVARKLAEVQRTIETGTFSQQLIAVALLRLTPVVPFSASNYVLGLTPLQMPAFALGTVAGMSVWAVLYASLGGVGRNLLENGVDLAEVVAELAEQSGAYTKPVLLGAGVLAAGAAVFYTLTHKPQPAGGPESPAGTTSSASAPGSSDEADQGVRVQSEQQLLRK</sequence>
<feature type="transmembrane region" description="Helical" evidence="2">
    <location>
        <begin position="236"/>
        <end position="255"/>
    </location>
</feature>
<dbReference type="OrthoDB" id="166803at2759"/>
<organism evidence="4 5">
    <name type="scientific">Edaphochlamys debaryana</name>
    <dbReference type="NCBI Taxonomy" id="47281"/>
    <lineage>
        <taxon>Eukaryota</taxon>
        <taxon>Viridiplantae</taxon>
        <taxon>Chlorophyta</taxon>
        <taxon>core chlorophytes</taxon>
        <taxon>Chlorophyceae</taxon>
        <taxon>CS clade</taxon>
        <taxon>Chlamydomonadales</taxon>
        <taxon>Chlamydomonadales incertae sedis</taxon>
        <taxon>Edaphochlamys</taxon>
    </lineage>
</organism>
<keyword evidence="2" id="KW-0472">Membrane</keyword>
<feature type="transmembrane region" description="Helical" evidence="2">
    <location>
        <begin position="287"/>
        <end position="304"/>
    </location>
</feature>
<protein>
    <recommendedName>
        <fullName evidence="3">VTT domain-containing protein</fullName>
    </recommendedName>
</protein>
<keyword evidence="5" id="KW-1185">Reference proteome</keyword>